<reference evidence="3" key="2">
    <citation type="submission" date="2003-12" db="EMBL/GenBank/DDBJ databases">
        <title>Monterey Bay Coastal Ocean Microbial Observatory environmental clone sequencing.</title>
        <authorList>
            <person name="DeLong E.F."/>
        </authorList>
    </citation>
    <scope>NUCLEOTIDE SEQUENCE</scope>
</reference>
<dbReference type="Pfam" id="PF14238">
    <property type="entry name" value="DUF4340"/>
    <property type="match status" value="1"/>
</dbReference>
<evidence type="ECO:0000313" key="3">
    <source>
        <dbReference type="EMBL" id="AAR37517.1"/>
    </source>
</evidence>
<feature type="region of interest" description="Disordered" evidence="1">
    <location>
        <begin position="170"/>
        <end position="210"/>
    </location>
</feature>
<gene>
    <name evidence="3" type="ORF">MBMO_EBAC750-03B02.19</name>
</gene>
<feature type="domain" description="DUF4340" evidence="2">
    <location>
        <begin position="69"/>
        <end position="173"/>
    </location>
</feature>
<dbReference type="EMBL" id="AY458631">
    <property type="protein sequence ID" value="AAR37517.1"/>
    <property type="molecule type" value="Genomic_DNA"/>
</dbReference>
<accession>Q6SHV5</accession>
<reference evidence="3" key="1">
    <citation type="submission" date="2003-11" db="EMBL/GenBank/DDBJ databases">
        <authorList>
            <person name="Heidelberg J.F."/>
            <person name="Eisen J.A."/>
            <person name="Nelson W.C."/>
            <person name="DeLong E.F."/>
        </authorList>
    </citation>
    <scope>NUCLEOTIDE SEQUENCE</scope>
</reference>
<dbReference type="AlphaFoldDB" id="Q6SHV5"/>
<dbReference type="InterPro" id="IPR025641">
    <property type="entry name" value="DUF4340"/>
</dbReference>
<name>Q6SHV5_9BACT</name>
<proteinExistence type="predicted"/>
<sequence length="210" mass="24018">MRKCMTRNMKILAAILGVIVILYFISQSGQKKYQTQSNDVFSIVMEEVYRFKVEKDSIYIYLQRKDTTWQIMGHDSLLIQTNRINDIENNILTVKRESVVSNNPSKWNSFNVDDSLGTKVTFYGFNDEVLGEAIFGRSKSDWQRSYVRLIGVDNVFMTNENVINRLQTRPTFWGKIPPPPPEPAEEPKQEDSSPEVEDNAGLNGGGAEPE</sequence>
<evidence type="ECO:0000259" key="2">
    <source>
        <dbReference type="Pfam" id="PF14238"/>
    </source>
</evidence>
<evidence type="ECO:0000256" key="1">
    <source>
        <dbReference type="SAM" id="MobiDB-lite"/>
    </source>
</evidence>
<organism evidence="3">
    <name type="scientific">uncultured marine bacterium 159</name>
    <dbReference type="NCBI Taxonomy" id="257384"/>
    <lineage>
        <taxon>Bacteria</taxon>
        <taxon>environmental samples</taxon>
    </lineage>
</organism>
<protein>
    <recommendedName>
        <fullName evidence="2">DUF4340 domain-containing protein</fullName>
    </recommendedName>
</protein>